<evidence type="ECO:0000313" key="2">
    <source>
        <dbReference type="EMBL" id="ANH39631.1"/>
    </source>
</evidence>
<keyword evidence="1" id="KW-0472">Membrane</keyword>
<protein>
    <submittedName>
        <fullName evidence="2">Uncharacterized protein</fullName>
    </submittedName>
</protein>
<gene>
    <name evidence="2" type="ORF">I601_3224</name>
</gene>
<sequence>MAERVEAVPPEAEHAGVVLGWICGLGLLVVPWIGAGVLATLASFGPESWAPERSFPWLLLAGTVGWLGWLVVASLRLDGFRRGAVPGTAIAIAVIITAVVLIVTLA</sequence>
<dbReference type="OrthoDB" id="152213at2"/>
<dbReference type="RefSeq" id="WP_068111861.1">
    <property type="nucleotide sequence ID" value="NZ_CP015079.1"/>
</dbReference>
<dbReference type="AlphaFoldDB" id="A0A1A9GQ77"/>
<keyword evidence="3" id="KW-1185">Reference proteome</keyword>
<evidence type="ECO:0000313" key="3">
    <source>
        <dbReference type="Proteomes" id="UP000077868"/>
    </source>
</evidence>
<proteinExistence type="predicted"/>
<dbReference type="STRING" id="1300347.I601_3224"/>
<dbReference type="PATRIC" id="fig|1300347.3.peg.3228"/>
<evidence type="ECO:0000256" key="1">
    <source>
        <dbReference type="SAM" id="Phobius"/>
    </source>
</evidence>
<keyword evidence="1" id="KW-1133">Transmembrane helix</keyword>
<feature type="transmembrane region" description="Helical" evidence="1">
    <location>
        <begin position="83"/>
        <end position="105"/>
    </location>
</feature>
<reference evidence="2 3" key="1">
    <citation type="submission" date="2016-03" db="EMBL/GenBank/DDBJ databases">
        <title>Complete genome sequence of a soil Actinobacterium, Nocardioides dokdonensis FR1436.</title>
        <authorList>
            <person name="Kwon S.-K."/>
            <person name="Kim K."/>
            <person name="Kim J.F."/>
        </authorList>
    </citation>
    <scope>NUCLEOTIDE SEQUENCE [LARGE SCALE GENOMIC DNA]</scope>
    <source>
        <strain evidence="2 3">FR1436</strain>
    </source>
</reference>
<keyword evidence="1" id="KW-0812">Transmembrane</keyword>
<feature type="transmembrane region" description="Helical" evidence="1">
    <location>
        <begin position="57"/>
        <end position="77"/>
    </location>
</feature>
<organism evidence="2 3">
    <name type="scientific">Nocardioides dokdonensis FR1436</name>
    <dbReference type="NCBI Taxonomy" id="1300347"/>
    <lineage>
        <taxon>Bacteria</taxon>
        <taxon>Bacillati</taxon>
        <taxon>Actinomycetota</taxon>
        <taxon>Actinomycetes</taxon>
        <taxon>Propionibacteriales</taxon>
        <taxon>Nocardioidaceae</taxon>
        <taxon>Nocardioides</taxon>
    </lineage>
</organism>
<accession>A0A1A9GQ77</accession>
<feature type="transmembrane region" description="Helical" evidence="1">
    <location>
        <begin position="18"/>
        <end position="45"/>
    </location>
</feature>
<dbReference type="EMBL" id="CP015079">
    <property type="protein sequence ID" value="ANH39631.1"/>
    <property type="molecule type" value="Genomic_DNA"/>
</dbReference>
<dbReference type="Proteomes" id="UP000077868">
    <property type="component" value="Chromosome"/>
</dbReference>
<name>A0A1A9GQ77_9ACTN</name>
<dbReference type="KEGG" id="ndk:I601_3224"/>